<dbReference type="RefSeq" id="WP_012567514.1">
    <property type="nucleotide sequence ID" value="NC_011420.2"/>
</dbReference>
<sequence length="199" mass="20834">MMSRRPFRLLTAVLLVMLASPAAAQPAPAAPALELPAPDMGFVLEVRGRLPDGVAAEEFGRRIAAALPEPLADPQRNFTKSSAYRPEADYRLVMVFHGPEPVEAARLCDGVAATPDDQAPQAPRFDDLGTTNHVTAALCESGTVLSTAADRIAGELRPEQASFRFLVADVIKQLFPSGFDTLPGSIPGAAPAPAGAPPG</sequence>
<gene>
    <name evidence="2" type="ordered locus">RC1_2344</name>
</gene>
<dbReference type="KEGG" id="rce:RC1_2344"/>
<dbReference type="HOGENOM" id="CLU_1371278_0_0_5"/>
<proteinExistence type="predicted"/>
<dbReference type="eggNOG" id="ENOG502ZE2A">
    <property type="taxonomic scope" value="Bacteria"/>
</dbReference>
<dbReference type="AlphaFoldDB" id="B6IPM8"/>
<evidence type="ECO:0008006" key="4">
    <source>
        <dbReference type="Google" id="ProtNLM"/>
    </source>
</evidence>
<accession>B6IPM8</accession>
<dbReference type="EMBL" id="CP000613">
    <property type="protein sequence ID" value="ACI99730.1"/>
    <property type="molecule type" value="Genomic_DNA"/>
</dbReference>
<dbReference type="PROSITE" id="PS51318">
    <property type="entry name" value="TAT"/>
    <property type="match status" value="1"/>
</dbReference>
<feature type="chain" id="PRO_5002846688" description="Lipoprotein" evidence="1">
    <location>
        <begin position="25"/>
        <end position="199"/>
    </location>
</feature>
<evidence type="ECO:0000256" key="1">
    <source>
        <dbReference type="SAM" id="SignalP"/>
    </source>
</evidence>
<name>B6IPM8_RHOCS</name>
<organism evidence="2 3">
    <name type="scientific">Rhodospirillum centenum (strain ATCC 51521 / SW)</name>
    <dbReference type="NCBI Taxonomy" id="414684"/>
    <lineage>
        <taxon>Bacteria</taxon>
        <taxon>Pseudomonadati</taxon>
        <taxon>Pseudomonadota</taxon>
        <taxon>Alphaproteobacteria</taxon>
        <taxon>Rhodospirillales</taxon>
        <taxon>Rhodospirillaceae</taxon>
        <taxon>Rhodospirillum</taxon>
    </lineage>
</organism>
<evidence type="ECO:0000313" key="2">
    <source>
        <dbReference type="EMBL" id="ACI99730.1"/>
    </source>
</evidence>
<keyword evidence="3" id="KW-1185">Reference proteome</keyword>
<dbReference type="InterPro" id="IPR006311">
    <property type="entry name" value="TAT_signal"/>
</dbReference>
<reference evidence="2 3" key="1">
    <citation type="journal article" date="2010" name="BMC Genomics">
        <title>Metabolic flexibility revealed in the genome of the cyst-forming alpha-1 proteobacterium Rhodospirillum centenum.</title>
        <authorList>
            <person name="Lu Y.K."/>
            <person name="Marden J."/>
            <person name="Han M."/>
            <person name="Swingley W.D."/>
            <person name="Mastrian S.D."/>
            <person name="Chowdhury S.R."/>
            <person name="Hao J."/>
            <person name="Helmy T."/>
            <person name="Kim S."/>
            <person name="Kurdoglu A.A."/>
            <person name="Matthies H.J."/>
            <person name="Rollo D."/>
            <person name="Stothard P."/>
            <person name="Blankenship R.E."/>
            <person name="Bauer C.E."/>
            <person name="Touchman J.W."/>
        </authorList>
    </citation>
    <scope>NUCLEOTIDE SEQUENCE [LARGE SCALE GENOMIC DNA]</scope>
    <source>
        <strain evidence="3">ATCC 51521 / SW</strain>
    </source>
</reference>
<feature type="signal peptide" evidence="1">
    <location>
        <begin position="1"/>
        <end position="24"/>
    </location>
</feature>
<keyword evidence="1" id="KW-0732">Signal</keyword>
<dbReference type="Proteomes" id="UP000001591">
    <property type="component" value="Chromosome"/>
</dbReference>
<protein>
    <recommendedName>
        <fullName evidence="4">Lipoprotein</fullName>
    </recommendedName>
</protein>
<evidence type="ECO:0000313" key="3">
    <source>
        <dbReference type="Proteomes" id="UP000001591"/>
    </source>
</evidence>
<dbReference type="OrthoDB" id="7364046at2"/>